<reference evidence="1 2" key="1">
    <citation type="submission" date="2015-03" db="EMBL/GenBank/DDBJ databases">
        <title>Draft genome sequences of two protease-producing strains of Arsukibacterium isolated from two cold and alkaline environments.</title>
        <authorList>
            <person name="Lylloff J.E."/>
            <person name="Skov L.B."/>
            <person name="Jepsen M."/>
            <person name="Hallin P.F."/>
            <person name="Sorensen S.J."/>
            <person name="Stougaard P."/>
            <person name="Glaring M.A."/>
        </authorList>
    </citation>
    <scope>NUCLEOTIDE SEQUENCE [LARGE SCALE GENOMIC DNA]</scope>
    <source>
        <strain evidence="1 2">GCM72</strain>
    </source>
</reference>
<dbReference type="STRING" id="336831.WG68_16535"/>
<dbReference type="EMBL" id="LAHO01000018">
    <property type="protein sequence ID" value="KKO44244.1"/>
    <property type="molecule type" value="Genomic_DNA"/>
</dbReference>
<dbReference type="InterPro" id="IPR009921">
    <property type="entry name" value="YehS-like"/>
</dbReference>
<sequence>MTNNDVLRRLRYAFDYNNSTMSDIMALGGQTPSREQMISWLSKDDDSEFGAMADVDLARFLNGLIIHKRGRKDGPQAEPEQRLNHNIIFRKLKIALDFKDDDIMAVMALADFRLSKPELSAFFRRADHKHFRACQDQVLRNFIKGLQLKYRPGSNAEIAE</sequence>
<organism evidence="1 2">
    <name type="scientific">Arsukibacterium ikkense</name>
    <dbReference type="NCBI Taxonomy" id="336831"/>
    <lineage>
        <taxon>Bacteria</taxon>
        <taxon>Pseudomonadati</taxon>
        <taxon>Pseudomonadota</taxon>
        <taxon>Gammaproteobacteria</taxon>
        <taxon>Chromatiales</taxon>
        <taxon>Chromatiaceae</taxon>
        <taxon>Arsukibacterium</taxon>
    </lineage>
</organism>
<proteinExistence type="predicted"/>
<evidence type="ECO:0000313" key="1">
    <source>
        <dbReference type="EMBL" id="KKO44244.1"/>
    </source>
</evidence>
<dbReference type="AlphaFoldDB" id="A0A0M2V1L4"/>
<accession>A0A0M2V1L4</accession>
<gene>
    <name evidence="1" type="ORF">WG68_16535</name>
</gene>
<dbReference type="PANTHER" id="PTHR37805:SF1">
    <property type="entry name" value="CYTOPLASMIC PROTEIN"/>
    <property type="match status" value="1"/>
</dbReference>
<dbReference type="OrthoDB" id="9788465at2"/>
<evidence type="ECO:0000313" key="2">
    <source>
        <dbReference type="Proteomes" id="UP000034228"/>
    </source>
</evidence>
<comment type="caution">
    <text evidence="1">The sequence shown here is derived from an EMBL/GenBank/DDBJ whole genome shotgun (WGS) entry which is preliminary data.</text>
</comment>
<protein>
    <recommendedName>
        <fullName evidence="3">DUF1456 family protein</fullName>
    </recommendedName>
</protein>
<dbReference type="PANTHER" id="PTHR37805">
    <property type="entry name" value="CYTOPLASMIC PROTEIN-RELATED"/>
    <property type="match status" value="1"/>
</dbReference>
<dbReference type="Proteomes" id="UP000034228">
    <property type="component" value="Unassembled WGS sequence"/>
</dbReference>
<name>A0A0M2V1L4_9GAMM</name>
<dbReference type="Pfam" id="PF07308">
    <property type="entry name" value="DUF1456"/>
    <property type="match status" value="2"/>
</dbReference>
<dbReference type="RefSeq" id="WP_046558834.1">
    <property type="nucleotide sequence ID" value="NZ_LAHO01000018.1"/>
</dbReference>
<keyword evidence="2" id="KW-1185">Reference proteome</keyword>
<evidence type="ECO:0008006" key="3">
    <source>
        <dbReference type="Google" id="ProtNLM"/>
    </source>
</evidence>
<dbReference type="PATRIC" id="fig|336831.14.peg.2089"/>